<reference evidence="6 7" key="1">
    <citation type="submission" date="2019-09" db="EMBL/GenBank/DDBJ databases">
        <authorList>
            <person name="Brejova B."/>
        </authorList>
    </citation>
    <scope>NUCLEOTIDE SEQUENCE [LARGE SCALE GENOMIC DNA]</scope>
</reference>
<evidence type="ECO:0000256" key="2">
    <source>
        <dbReference type="ARBA" id="ARBA00022737"/>
    </source>
</evidence>
<dbReference type="PRINTS" id="PR00320">
    <property type="entry name" value="GPROTEINBRPT"/>
</dbReference>
<dbReference type="GO" id="GO:0046540">
    <property type="term" value="C:U4/U6 x U5 tri-snRNP complex"/>
    <property type="evidence" value="ECO:0007669"/>
    <property type="project" value="TreeGrafter"/>
</dbReference>
<dbReference type="CDD" id="cd00200">
    <property type="entry name" value="WD40"/>
    <property type="match status" value="1"/>
</dbReference>
<evidence type="ECO:0000313" key="7">
    <source>
        <dbReference type="Proteomes" id="UP000398389"/>
    </source>
</evidence>
<evidence type="ECO:0000313" key="6">
    <source>
        <dbReference type="EMBL" id="VVT51549.1"/>
    </source>
</evidence>
<feature type="repeat" description="WD" evidence="3">
    <location>
        <begin position="462"/>
        <end position="491"/>
    </location>
</feature>
<dbReference type="GO" id="GO:0017070">
    <property type="term" value="F:U6 snRNA binding"/>
    <property type="evidence" value="ECO:0007669"/>
    <property type="project" value="TreeGrafter"/>
</dbReference>
<dbReference type="SMART" id="SM00320">
    <property type="entry name" value="WD40"/>
    <property type="match status" value="7"/>
</dbReference>
<dbReference type="AlphaFoldDB" id="A0A5E8BKW5"/>
<dbReference type="EMBL" id="CABVLU010000002">
    <property type="protein sequence ID" value="VVT51549.1"/>
    <property type="molecule type" value="Genomic_DNA"/>
</dbReference>
<dbReference type="PROSITE" id="PS50082">
    <property type="entry name" value="WD_REPEATS_2"/>
    <property type="match status" value="5"/>
</dbReference>
<evidence type="ECO:0000256" key="4">
    <source>
        <dbReference type="SAM" id="MobiDB-lite"/>
    </source>
</evidence>
<dbReference type="InterPro" id="IPR036322">
    <property type="entry name" value="WD40_repeat_dom_sf"/>
</dbReference>
<dbReference type="Gene3D" id="4.10.280.110">
    <property type="entry name" value="Pre-mRNA processing factor 4 domain"/>
    <property type="match status" value="1"/>
</dbReference>
<dbReference type="GO" id="GO:0000398">
    <property type="term" value="P:mRNA splicing, via spliceosome"/>
    <property type="evidence" value="ECO:0007669"/>
    <property type="project" value="TreeGrafter"/>
</dbReference>
<evidence type="ECO:0000259" key="5">
    <source>
        <dbReference type="SMART" id="SM00500"/>
    </source>
</evidence>
<feature type="repeat" description="WD" evidence="3">
    <location>
        <begin position="372"/>
        <end position="413"/>
    </location>
</feature>
<keyword evidence="1 3" id="KW-0853">WD repeat</keyword>
<evidence type="ECO:0000256" key="1">
    <source>
        <dbReference type="ARBA" id="ARBA00022574"/>
    </source>
</evidence>
<accession>A0A5E8BKW5</accession>
<gene>
    <name evidence="6" type="ORF">SAPINGB_P003133</name>
</gene>
<feature type="region of interest" description="Disordered" evidence="4">
    <location>
        <begin position="102"/>
        <end position="128"/>
    </location>
</feature>
<sequence>MSIHPSRKALLDTGKDSDGTISLSQVPLANNTLSSSKARDYVESQTLRNVAKSFAVPTNDMDVRTRLRMFGEPITLFGEDKADRRERLRALMLERYQNGLPVGDNIDMEAESDEEGGGNEGEEDDEFYTPGGFELLTTRRDIYLSSTKAAKRRLRYQKFISSFPMSTIIPYRRQITLDLQKIDILGSQFVSERPASMVRFAPTGKHLAVSSWAGEIKIYGVPNLNQIESVGTIKLDSDKPSIAWGPSSSSSLLAAGDSDGTIGLYNLTPALSDAADGNTNVRDPIAQFKGHEQRIARVAFHPTGKYLGSASYDMTWRLWDAGTGQELLMQEGHSKEVFALKFHPDGSLCGTAGLDCVARLWDLRTGRGILSLVGHARPIYGLDISPNGYHVVTGSADGTIKVWDLRQQQQVFDIPAHTSIVSDVKFYSSVDAVPRAFSENFGEDAILPEVNEDNVIGLKKYLSESGTYLISSSYDRTVKIWNADTWTHVSTLEGHSDKVMSADVVGDFGPNKQTYIASSGWDRTVKLWTKEDDDEDIDM</sequence>
<feature type="repeat" description="WD" evidence="3">
    <location>
        <begin position="492"/>
        <end position="528"/>
    </location>
</feature>
<dbReference type="InterPro" id="IPR020472">
    <property type="entry name" value="WD40_PAC1"/>
</dbReference>
<keyword evidence="7" id="KW-1185">Reference proteome</keyword>
<dbReference type="RefSeq" id="XP_031853742.1">
    <property type="nucleotide sequence ID" value="XM_031997851.1"/>
</dbReference>
<dbReference type="Pfam" id="PF00400">
    <property type="entry name" value="WD40"/>
    <property type="match status" value="5"/>
</dbReference>
<dbReference type="InterPro" id="IPR036285">
    <property type="entry name" value="PRP4-like_sf"/>
</dbReference>
<feature type="repeat" description="WD" evidence="3">
    <location>
        <begin position="288"/>
        <end position="329"/>
    </location>
</feature>
<dbReference type="SUPFAM" id="SSF50978">
    <property type="entry name" value="WD40 repeat-like"/>
    <property type="match status" value="1"/>
</dbReference>
<feature type="domain" description="Pre-mRNA processing factor 4 (PRP4)-like" evidence="5">
    <location>
        <begin position="58"/>
        <end position="110"/>
    </location>
</feature>
<dbReference type="PROSITE" id="PS00678">
    <property type="entry name" value="WD_REPEATS_1"/>
    <property type="match status" value="3"/>
</dbReference>
<dbReference type="Proteomes" id="UP000398389">
    <property type="component" value="Unassembled WGS sequence"/>
</dbReference>
<dbReference type="PANTHER" id="PTHR19846:SF0">
    <property type="entry name" value="PRE-MRNA PROCESSING FACTOR 4"/>
    <property type="match status" value="1"/>
</dbReference>
<feature type="compositionally biased region" description="Basic and acidic residues" evidence="4">
    <location>
        <begin position="9"/>
        <end position="18"/>
    </location>
</feature>
<dbReference type="SUPFAM" id="SSF158230">
    <property type="entry name" value="PRP4-like"/>
    <property type="match status" value="1"/>
</dbReference>
<dbReference type="SMART" id="SM00500">
    <property type="entry name" value="SFM"/>
    <property type="match status" value="1"/>
</dbReference>
<proteinExistence type="predicted"/>
<dbReference type="PROSITE" id="PS50294">
    <property type="entry name" value="WD_REPEATS_REGION"/>
    <property type="match status" value="3"/>
</dbReference>
<dbReference type="InterPro" id="IPR014906">
    <property type="entry name" value="PRP4-like"/>
</dbReference>
<dbReference type="PANTHER" id="PTHR19846">
    <property type="entry name" value="WD40 REPEAT PROTEIN"/>
    <property type="match status" value="1"/>
</dbReference>
<dbReference type="GO" id="GO:0030621">
    <property type="term" value="F:U4 snRNA binding"/>
    <property type="evidence" value="ECO:0007669"/>
    <property type="project" value="TreeGrafter"/>
</dbReference>
<dbReference type="InterPro" id="IPR019775">
    <property type="entry name" value="WD40_repeat_CS"/>
</dbReference>
<organism evidence="6 7">
    <name type="scientific">Magnusiomyces paraingens</name>
    <dbReference type="NCBI Taxonomy" id="2606893"/>
    <lineage>
        <taxon>Eukaryota</taxon>
        <taxon>Fungi</taxon>
        <taxon>Dikarya</taxon>
        <taxon>Ascomycota</taxon>
        <taxon>Saccharomycotina</taxon>
        <taxon>Dipodascomycetes</taxon>
        <taxon>Dipodascales</taxon>
        <taxon>Dipodascaceae</taxon>
        <taxon>Magnusiomyces</taxon>
    </lineage>
</organism>
<dbReference type="Gene3D" id="2.130.10.10">
    <property type="entry name" value="YVTN repeat-like/Quinoprotein amine dehydrogenase"/>
    <property type="match status" value="3"/>
</dbReference>
<feature type="compositionally biased region" description="Acidic residues" evidence="4">
    <location>
        <begin position="106"/>
        <end position="127"/>
    </location>
</feature>
<feature type="repeat" description="WD" evidence="3">
    <location>
        <begin position="330"/>
        <end position="371"/>
    </location>
</feature>
<evidence type="ECO:0000256" key="3">
    <source>
        <dbReference type="PROSITE-ProRule" id="PRU00221"/>
    </source>
</evidence>
<dbReference type="OrthoDB" id="540662at2759"/>
<protein>
    <recommendedName>
        <fullName evidence="5">Pre-mRNA processing factor 4 (PRP4)-like domain-containing protein</fullName>
    </recommendedName>
</protein>
<dbReference type="GeneID" id="43581951"/>
<dbReference type="InterPro" id="IPR015943">
    <property type="entry name" value="WD40/YVTN_repeat-like_dom_sf"/>
</dbReference>
<keyword evidence="2" id="KW-0677">Repeat</keyword>
<feature type="region of interest" description="Disordered" evidence="4">
    <location>
        <begin position="1"/>
        <end position="22"/>
    </location>
</feature>
<dbReference type="InterPro" id="IPR001680">
    <property type="entry name" value="WD40_rpt"/>
</dbReference>
<name>A0A5E8BKW5_9ASCO</name>
<dbReference type="Pfam" id="PF08799">
    <property type="entry name" value="PRP4"/>
    <property type="match status" value="1"/>
</dbReference>